<dbReference type="Gene3D" id="3.30.460.10">
    <property type="entry name" value="Beta Polymerase, domain 2"/>
    <property type="match status" value="1"/>
</dbReference>
<evidence type="ECO:0000256" key="3">
    <source>
        <dbReference type="ARBA" id="ARBA00004496"/>
    </source>
</evidence>
<feature type="domain" description="PAP-associated" evidence="9">
    <location>
        <begin position="508"/>
        <end position="570"/>
    </location>
</feature>
<evidence type="ECO:0000259" key="10">
    <source>
        <dbReference type="Pfam" id="PF22600"/>
    </source>
</evidence>
<dbReference type="PANTHER" id="PTHR12271:SF40">
    <property type="entry name" value="POLY(A) RNA POLYMERASE GLD2"/>
    <property type="match status" value="1"/>
</dbReference>
<dbReference type="SUPFAM" id="SSF81301">
    <property type="entry name" value="Nucleotidyltransferase"/>
    <property type="match status" value="1"/>
</dbReference>
<comment type="similarity">
    <text evidence="8">Belongs to the DNA polymerase type-B-like family. GLD2 subfamily.</text>
</comment>
<dbReference type="Pfam" id="PF22600">
    <property type="entry name" value="MTPAP-like_central"/>
    <property type="match status" value="1"/>
</dbReference>
<evidence type="ECO:0000256" key="1">
    <source>
        <dbReference type="ARBA" id="ARBA00001936"/>
    </source>
</evidence>
<gene>
    <name evidence="11" type="ORF">NP493_10g07028</name>
</gene>
<dbReference type="InterPro" id="IPR043519">
    <property type="entry name" value="NT_sf"/>
</dbReference>
<keyword evidence="6" id="KW-0479">Metal-binding</keyword>
<organism evidence="11 12">
    <name type="scientific">Ridgeia piscesae</name>
    <name type="common">Tubeworm</name>
    <dbReference type="NCBI Taxonomy" id="27915"/>
    <lineage>
        <taxon>Eukaryota</taxon>
        <taxon>Metazoa</taxon>
        <taxon>Spiralia</taxon>
        <taxon>Lophotrochozoa</taxon>
        <taxon>Annelida</taxon>
        <taxon>Polychaeta</taxon>
        <taxon>Sedentaria</taxon>
        <taxon>Canalipalpata</taxon>
        <taxon>Sabellida</taxon>
        <taxon>Siboglinidae</taxon>
        <taxon>Ridgeia</taxon>
    </lineage>
</organism>
<dbReference type="Gene3D" id="1.10.1410.10">
    <property type="match status" value="1"/>
</dbReference>
<evidence type="ECO:0000256" key="6">
    <source>
        <dbReference type="ARBA" id="ARBA00022723"/>
    </source>
</evidence>
<dbReference type="EMBL" id="JAODUO010000011">
    <property type="protein sequence ID" value="KAK2193559.1"/>
    <property type="molecule type" value="Genomic_DNA"/>
</dbReference>
<evidence type="ECO:0000259" key="9">
    <source>
        <dbReference type="Pfam" id="PF03828"/>
    </source>
</evidence>
<evidence type="ECO:0000313" key="12">
    <source>
        <dbReference type="Proteomes" id="UP001209878"/>
    </source>
</evidence>
<dbReference type="CDD" id="cd05402">
    <property type="entry name" value="NT_PAP_TUTase"/>
    <property type="match status" value="1"/>
</dbReference>
<dbReference type="InterPro" id="IPR054708">
    <property type="entry name" value="MTPAP-like_central"/>
</dbReference>
<comment type="cofactor">
    <cofactor evidence="2">
        <name>Mg(2+)</name>
        <dbReference type="ChEBI" id="CHEBI:18420"/>
    </cofactor>
</comment>
<keyword evidence="7" id="KW-0460">Magnesium</keyword>
<dbReference type="GO" id="GO:1990817">
    <property type="term" value="F:poly(A) RNA polymerase activity"/>
    <property type="evidence" value="ECO:0007669"/>
    <property type="project" value="TreeGrafter"/>
</dbReference>
<name>A0AAD9PEY0_RIDPI</name>
<keyword evidence="5" id="KW-0808">Transferase</keyword>
<sequence length="609" mass="68383">MTCEALLWHPQHIQLLLLTARRGAVWCQVALWLRSRLLSSFLAMNGYLDQSLQTPYVSVPVFTSLPAANRMQPRAFTSSASITSYQNNLFVANTSRLEPEDASSIVVPSPLVSTVGVNPLPQATNPPQLPSSLIGGLHSVVQQQLLQQYVNIAFNNARFDPHSLNCSQLADVARKAPDCANNYLSVDVSKQVVPIVTVAPGSAHQVDKATEAIQLNQQLPHTTVAMQQARGTKRPIQDWVAGGPYQKQARSDVAPGQHVYATRQVHSTAPNSAPRLRPKEYDQISEVICKYHSRVNQTQDLYISKMNLRDALYAIMKDVFPYCGLYVVGSSMNGFGSNSSDMDLCLMLCHSQIDQKREATEILNILYKALRKCLFLKQVLLIRAKVPILKFTDAVSRVECDLNVNNSVGIRNTHLLNSYSKMDVRLAPLVVFAKHWAKTQSINDAKNGTISSYSLVLMIIHFLQCGCSPPVLTSLQQEYPERFDKSKDIRLLSLNEPLPPYSSRNTESVGELFIGFLRYYAHEFDFSNLGISIRQGCTMPRYVISQQDTQHNPPGQWKCLCIEEPFDLSNTARSVYNDYVFLRIQRVFRRSYDLIMKTSNVQAILQQPL</sequence>
<dbReference type="GO" id="GO:0005737">
    <property type="term" value="C:cytoplasm"/>
    <property type="evidence" value="ECO:0007669"/>
    <property type="project" value="UniProtKB-SubCell"/>
</dbReference>
<keyword evidence="4" id="KW-0963">Cytoplasm</keyword>
<dbReference type="AlphaFoldDB" id="A0AAD9PEY0"/>
<comment type="caution">
    <text evidence="11">The sequence shown here is derived from an EMBL/GenBank/DDBJ whole genome shotgun (WGS) entry which is preliminary data.</text>
</comment>
<keyword evidence="12" id="KW-1185">Reference proteome</keyword>
<proteinExistence type="inferred from homology"/>
<dbReference type="GO" id="GO:0031123">
    <property type="term" value="P:RNA 3'-end processing"/>
    <property type="evidence" value="ECO:0007669"/>
    <property type="project" value="TreeGrafter"/>
</dbReference>
<dbReference type="Pfam" id="PF03828">
    <property type="entry name" value="PAP_assoc"/>
    <property type="match status" value="1"/>
</dbReference>
<dbReference type="InterPro" id="IPR002058">
    <property type="entry name" value="PAP_assoc"/>
</dbReference>
<evidence type="ECO:0000256" key="7">
    <source>
        <dbReference type="ARBA" id="ARBA00022842"/>
    </source>
</evidence>
<dbReference type="Proteomes" id="UP001209878">
    <property type="component" value="Unassembled WGS sequence"/>
</dbReference>
<evidence type="ECO:0000256" key="8">
    <source>
        <dbReference type="ARBA" id="ARBA00038491"/>
    </source>
</evidence>
<evidence type="ECO:0000256" key="4">
    <source>
        <dbReference type="ARBA" id="ARBA00022490"/>
    </source>
</evidence>
<feature type="domain" description="Poly(A) RNA polymerase mitochondrial-like central palm" evidence="10">
    <location>
        <begin position="284"/>
        <end position="421"/>
    </location>
</feature>
<comment type="subcellular location">
    <subcellularLocation>
        <location evidence="3">Cytoplasm</location>
    </subcellularLocation>
</comment>
<dbReference type="SUPFAM" id="SSF81631">
    <property type="entry name" value="PAP/OAS1 substrate-binding domain"/>
    <property type="match status" value="1"/>
</dbReference>
<evidence type="ECO:0000313" key="11">
    <source>
        <dbReference type="EMBL" id="KAK2193559.1"/>
    </source>
</evidence>
<protein>
    <recommendedName>
        <fullName evidence="13">PAP-associated domain-containing protein</fullName>
    </recommendedName>
</protein>
<dbReference type="GO" id="GO:0046872">
    <property type="term" value="F:metal ion binding"/>
    <property type="evidence" value="ECO:0007669"/>
    <property type="project" value="UniProtKB-KW"/>
</dbReference>
<evidence type="ECO:0000256" key="2">
    <source>
        <dbReference type="ARBA" id="ARBA00001946"/>
    </source>
</evidence>
<accession>A0AAD9PEY0</accession>
<comment type="cofactor">
    <cofactor evidence="1">
        <name>Mn(2+)</name>
        <dbReference type="ChEBI" id="CHEBI:29035"/>
    </cofactor>
</comment>
<reference evidence="11" key="1">
    <citation type="journal article" date="2023" name="Mol. Biol. Evol.">
        <title>Third-Generation Sequencing Reveals the Adaptive Role of the Epigenome in Three Deep-Sea Polychaetes.</title>
        <authorList>
            <person name="Perez M."/>
            <person name="Aroh O."/>
            <person name="Sun Y."/>
            <person name="Lan Y."/>
            <person name="Juniper S.K."/>
            <person name="Young C.R."/>
            <person name="Angers B."/>
            <person name="Qian P.Y."/>
        </authorList>
    </citation>
    <scope>NUCLEOTIDE SEQUENCE</scope>
    <source>
        <strain evidence="11">R07B-5</strain>
    </source>
</reference>
<dbReference type="PANTHER" id="PTHR12271">
    <property type="entry name" value="POLY A POLYMERASE CID PAP -RELATED"/>
    <property type="match status" value="1"/>
</dbReference>
<evidence type="ECO:0008006" key="13">
    <source>
        <dbReference type="Google" id="ProtNLM"/>
    </source>
</evidence>
<evidence type="ECO:0000256" key="5">
    <source>
        <dbReference type="ARBA" id="ARBA00022679"/>
    </source>
</evidence>